<reference evidence="7 8" key="1">
    <citation type="journal article" date="2023" name="Hortic Res">
        <title>Pangenome of water caltrop reveals structural variations and asymmetric subgenome divergence after allopolyploidization.</title>
        <authorList>
            <person name="Zhang X."/>
            <person name="Chen Y."/>
            <person name="Wang L."/>
            <person name="Yuan Y."/>
            <person name="Fang M."/>
            <person name="Shi L."/>
            <person name="Lu R."/>
            <person name="Comes H.P."/>
            <person name="Ma Y."/>
            <person name="Chen Y."/>
            <person name="Huang G."/>
            <person name="Zhou Y."/>
            <person name="Zheng Z."/>
            <person name="Qiu Y."/>
        </authorList>
    </citation>
    <scope>NUCLEOTIDE SEQUENCE [LARGE SCALE GENOMIC DNA]</scope>
    <source>
        <tissue evidence="7">Roots</tissue>
    </source>
</reference>
<proteinExistence type="predicted"/>
<dbReference type="EMBL" id="JAXIOK010000023">
    <property type="protein sequence ID" value="KAK4743452.1"/>
    <property type="molecule type" value="Genomic_DNA"/>
</dbReference>
<evidence type="ECO:0000256" key="4">
    <source>
        <dbReference type="ARBA" id="ARBA00022927"/>
    </source>
</evidence>
<dbReference type="InterPro" id="IPR036322">
    <property type="entry name" value="WD40_repeat_dom_sf"/>
</dbReference>
<dbReference type="Pfam" id="PF08314">
    <property type="entry name" value="Sec39"/>
    <property type="match status" value="2"/>
</dbReference>
<dbReference type="SUPFAM" id="SSF50978">
    <property type="entry name" value="WD40 repeat-like"/>
    <property type="match status" value="1"/>
</dbReference>
<evidence type="ECO:0000256" key="5">
    <source>
        <dbReference type="SAM" id="MobiDB-lite"/>
    </source>
</evidence>
<dbReference type="GO" id="GO:0015031">
    <property type="term" value="P:protein transport"/>
    <property type="evidence" value="ECO:0007669"/>
    <property type="project" value="UniProtKB-KW"/>
</dbReference>
<evidence type="ECO:0000256" key="2">
    <source>
        <dbReference type="ARBA" id="ARBA00022448"/>
    </source>
</evidence>
<feature type="compositionally biased region" description="Low complexity" evidence="5">
    <location>
        <begin position="1986"/>
        <end position="1997"/>
    </location>
</feature>
<feature type="region of interest" description="Disordered" evidence="5">
    <location>
        <begin position="1976"/>
        <end position="1997"/>
    </location>
</feature>
<dbReference type="InterPro" id="IPR013244">
    <property type="entry name" value="Sec39_domain"/>
</dbReference>
<dbReference type="GO" id="GO:0070939">
    <property type="term" value="C:Dsl1/NZR complex"/>
    <property type="evidence" value="ECO:0007669"/>
    <property type="project" value="TreeGrafter"/>
</dbReference>
<sequence>MEETAGGPEFLYEMRHLASRPYTSNYPPQQARELSRGGFFSLISAKGVNQLREKWSQHKQPRKLRKIVSLFISSSGEHVAVASSNQITILQKEDDYAAPCGIFTNGSFYTFAAGAWLGRQDILGVVDDSDTLYFIKANGEEISRITRSSLRVPLPIVGIFVSNDSDLQQFPLSGFTVATSDGSLQHIEIGDISAFISSSLTLTLKKHFQSIICLDYHPKLSVLAAVGCPTRGTSTSKGNSGCYSLALWHKKSNVDGDQIFDILFDSSYSKPDGYQGHMSYPKVSISPRGTFVATLDISGDLHIFRADLKSFSLSSVCFGEKLDMGDLLSGIVDFTWWSDQILTLAKRNGDLLMVDAIDGLKVKENNRSYHIPVLERSTELEGQIFLLDTTSKDRPNSSTSGEKEDLPIIAQNTEYSFDHFDVSRLLWSLSAFSGRSVQEMYDMLISTKKYQVALEFADTHGLDKDVVLKSKWLNSDHGGNEVSNTLSVINDRAFVLTECIEKVGPTEEAAKALLEYGLLLTNQYVFSDPDDESDVIWDFRMSRLELLQYRDRLETFMGVNMGRFSMQEYIKFRNMPINEAAAGLAESGKIGALNLLFKRHPYSLAPWILEVLTAIPETVAVQTYVQLLPGISPPPTIALREEDWVECKKMTDFLNRMARENQIQFKLQTEPILRKSLGYYWPSMDELSKWYKKRALDIDHFTGQLDNCLSLVEIGMQKGIKELQKFHEDITYLNQFIYSDDSDGESNISLSLTVWDQLSDYEKFRLMLKGVNEKTAIHSLYDRALPFMWKRQRATTFYMEDNEGEPYLVRWLKEIASKNRMEICLLVFDEACKDIEARYFFQDEVESVDCALQCVYLCTGTDRWNAMANILSKLPQTHGISGLEKRLKVAEGHIEAGRILAFYQVPKSINYLVEAHSDEKGVKQIFRLILSKFIRRQPGQSDNDWTSLWRDMQSLREKAFTFLDAEYMLVEFCRGLLKAGKFSLARNYLKGTGSVALAPEKAENLVIQAAREYFFSASSLASSEIWKAKECLNLLPGSSSIKEESDIIEAVTVKLPSLGITLLPVQFRQIKDPMEIIKMAITSQPGAYLHVDDLIEVSRLLGLKSQDDISAVEEAIAREAAVAGDLQLAFDLCLILVRKGHGLIWDLCAAIARGPAIDNMDINSRKLLIGFALSHCDDESIAELHHAWKDLDMQGQCEALTVFTGTSPPDISNPEVNNFSEQDGSKVLMGTLKNTLSSVARELPPDNWESLVSENEKMMSFVAQNLPWLLGFCDAPEYGKRSKLSNISGDGYMSIKTQSMLTILSWLVKNDFAPRDSLVASLAKSVLESPSSEEEDITGCSFLLNLVDAFSGVEVIEEQMRVRKDYQEISSIMNVGIKYGLLHNSGVECKDSTHRRGLLLDLFKEKHMRLNSDVVEQFGKVQSTFWREWKLKLEGQKCVADRTRVLEQIIPGVEAARFLSGDLDYIQDTIFSMLESLKREKKKIFKDLLEVACMYGLDRSEVLLRFLTSVLTSVIWTNDEIAAEIADIRGELVNFGQETIKVISLTVYPEIDGCNKQRLACLYGLLADCYSYLEEKDVMPNFDCDRALSSFGLSSYYKLIERECKKISFVENLDFKNIARLNGLNLDGFRGEVLKNLDEYCLEALARMVNELVSVYNGTDPLPNGLMSEQDVYKHHILCLLASLKEKARANFDAGRPEAFQGSVSLLEETYDHCKTYMKLLAPSHSSELIKNFFTVSLPVSGSYGSVPDNSAWQDCLIVLLNFFLRLAEEMEEIQSHKNSEDIFPFNPQFQASLLKTLMRLVMEDIVSPNQAWATIVDYMNEGFVGDFSVELPIFCRAMIFSGCGFGVISELFSEVVSQGCHIIADGEIQELSNLYLHILESILQEISNELNGEDNLSQLLSSLGRMEGETESLRKTRKVVWDRMADFSNGSQLPGQCRVYVLELMQLISGRHTTGLSAKLQSKVQQWEGWDESHFSGERDTTAKSHSSSDQPDSSSRFTSTLVALRSSHIVGSISSSLEVTPEDLLDISTSTSCFMKLCREAITGSHLDSLVTVLKEWEGLFSLNRDKESSKEHSAEGGDDWGNDDWDEGWESFQEVESIDDKDKEGNSTSLHPLHQCWTELLRKYISLSQFGDVIQLLDQSLSKTNGTLIDEDGSRSLSVAVAEEDCLTALKMVLLLPYAELQVHRLESVEQKLKQEGITERTGKDFDFLVLVLLSGISSTIVSKPSYDATFSYLCYLVGHFARQSQEGQLSGSHEDETRPMFLLFVRAILPAFLCELLKADQHVLAGFLITKYMHTDPSFSVINIAEASLRRFLEGQLHLLEHKGDSDLEKIGSSLVLKNTISSFQTKLGDLIRGSLPLLSGSSR</sequence>
<evidence type="ECO:0000256" key="1">
    <source>
        <dbReference type="ARBA" id="ARBA00004240"/>
    </source>
</evidence>
<dbReference type="Proteomes" id="UP001345219">
    <property type="component" value="Chromosome 1"/>
</dbReference>
<keyword evidence="4" id="KW-0653">Protein transport</keyword>
<organism evidence="7 8">
    <name type="scientific">Trapa incisa</name>
    <dbReference type="NCBI Taxonomy" id="236973"/>
    <lineage>
        <taxon>Eukaryota</taxon>
        <taxon>Viridiplantae</taxon>
        <taxon>Streptophyta</taxon>
        <taxon>Embryophyta</taxon>
        <taxon>Tracheophyta</taxon>
        <taxon>Spermatophyta</taxon>
        <taxon>Magnoliopsida</taxon>
        <taxon>eudicotyledons</taxon>
        <taxon>Gunneridae</taxon>
        <taxon>Pentapetalae</taxon>
        <taxon>rosids</taxon>
        <taxon>malvids</taxon>
        <taxon>Myrtales</taxon>
        <taxon>Lythraceae</taxon>
        <taxon>Trapa</taxon>
    </lineage>
</organism>
<evidence type="ECO:0000259" key="6">
    <source>
        <dbReference type="Pfam" id="PF08314"/>
    </source>
</evidence>
<protein>
    <recommendedName>
        <fullName evidence="6">Sec39 domain-containing protein</fullName>
    </recommendedName>
</protein>
<dbReference type="GO" id="GO:0006890">
    <property type="term" value="P:retrograde vesicle-mediated transport, Golgi to endoplasmic reticulum"/>
    <property type="evidence" value="ECO:0007669"/>
    <property type="project" value="InterPro"/>
</dbReference>
<dbReference type="PANTHER" id="PTHR15922:SF2">
    <property type="entry name" value="NBAS SUBUNIT OF NRZ TETHERING COMPLEX"/>
    <property type="match status" value="1"/>
</dbReference>
<evidence type="ECO:0000313" key="8">
    <source>
        <dbReference type="Proteomes" id="UP001345219"/>
    </source>
</evidence>
<keyword evidence="8" id="KW-1185">Reference proteome</keyword>
<evidence type="ECO:0000256" key="3">
    <source>
        <dbReference type="ARBA" id="ARBA00022824"/>
    </source>
</evidence>
<keyword evidence="3" id="KW-0256">Endoplasmic reticulum</keyword>
<feature type="domain" description="Sec39" evidence="6">
    <location>
        <begin position="581"/>
        <end position="876"/>
    </location>
</feature>
<keyword evidence="2" id="KW-0813">Transport</keyword>
<gene>
    <name evidence="7" type="ORF">SAY87_001453</name>
</gene>
<accession>A0AAN7JHF0</accession>
<comment type="subcellular location">
    <subcellularLocation>
        <location evidence="1">Endoplasmic reticulum</location>
    </subcellularLocation>
</comment>
<feature type="domain" description="Sec39" evidence="6">
    <location>
        <begin position="888"/>
        <end position="1104"/>
    </location>
</feature>
<evidence type="ECO:0000313" key="7">
    <source>
        <dbReference type="EMBL" id="KAK4743452.1"/>
    </source>
</evidence>
<dbReference type="PANTHER" id="PTHR15922">
    <property type="entry name" value="NEUROBLASTOMA-AMPLIFIED SEQUENCE"/>
    <property type="match status" value="1"/>
</dbReference>
<dbReference type="GO" id="GO:0000149">
    <property type="term" value="F:SNARE binding"/>
    <property type="evidence" value="ECO:0007669"/>
    <property type="project" value="TreeGrafter"/>
</dbReference>
<name>A0AAN7JHF0_9MYRT</name>
<comment type="caution">
    <text evidence="7">The sequence shown here is derived from an EMBL/GenBank/DDBJ whole genome shotgun (WGS) entry which is preliminary data.</text>
</comment>